<reference evidence="2" key="1">
    <citation type="submission" date="2021-12" db="EMBL/GenBank/DDBJ databases">
        <title>Bradyrhizobium xenonodulans sp. nov.</title>
        <authorList>
            <person name="Claassens R."/>
            <person name="Venter S.N."/>
            <person name="Beukes C.W."/>
            <person name="Stepkowski T."/>
            <person name="Steenkamp E.T."/>
        </authorList>
    </citation>
    <scope>NUCLEOTIDE SEQUENCE</scope>
    <source>
        <strain evidence="2">14AB</strain>
    </source>
</reference>
<dbReference type="InterPro" id="IPR003692">
    <property type="entry name" value="Hydantoinase_B"/>
</dbReference>
<proteinExistence type="predicted"/>
<evidence type="ECO:0000259" key="1">
    <source>
        <dbReference type="Pfam" id="PF02538"/>
    </source>
</evidence>
<dbReference type="RefSeq" id="WP_270170185.1">
    <property type="nucleotide sequence ID" value="NZ_CP089391.1"/>
</dbReference>
<evidence type="ECO:0000313" key="3">
    <source>
        <dbReference type="Proteomes" id="UP001179614"/>
    </source>
</evidence>
<gene>
    <name evidence="2" type="ORF">I3J27_14155</name>
</gene>
<evidence type="ECO:0000313" key="2">
    <source>
        <dbReference type="EMBL" id="WBL81501.1"/>
    </source>
</evidence>
<feature type="domain" description="Hydantoinase B/oxoprolinase" evidence="1">
    <location>
        <begin position="13"/>
        <end position="533"/>
    </location>
</feature>
<accession>A0ABY7MSW5</accession>
<dbReference type="EMBL" id="CP089391">
    <property type="protein sequence ID" value="WBL81501.1"/>
    <property type="molecule type" value="Genomic_DNA"/>
</dbReference>
<organism evidence="2 3">
    <name type="scientific">Bradyrhizobium xenonodulans</name>
    <dbReference type="NCBI Taxonomy" id="2736875"/>
    <lineage>
        <taxon>Bacteria</taxon>
        <taxon>Pseudomonadati</taxon>
        <taxon>Pseudomonadota</taxon>
        <taxon>Alphaproteobacteria</taxon>
        <taxon>Hyphomicrobiales</taxon>
        <taxon>Nitrobacteraceae</taxon>
        <taxon>Bradyrhizobium</taxon>
    </lineage>
</organism>
<sequence>MAIETSESVASFDPVTHEIIQGKLLSIVDEMAIVMTKTSMSPVIYEVLDFACGICNAHGELIAQTNGITLFTGTFGAQIRSVIDRFGASIFPGDVIVTNDPFRGGTHACDFAIVRPVFAEARLIAFAINVAHWLDVGGAIPGSLPPDATSIFQEGLRLPCVKIAERDQLVDSIVEIIRENVRLPDMAIGDLHAQLATVRIADQRLQEVVGRYGADALLASFDQLLRDSENRVRDVIRSLPDGKYIATDVIDGDGVDPLPIEVKVAVRIAGDAMEVDFTGCPAACAGPINCARGALHSAVKTVFKALVAPYEPSNEGWFRPLSILAPQGTLFTAERPSPTGWYYEGSVHASELVWKALAPILPERFSAGSYTSLCVTYIAGHDETGELFVHIEPEHGGWGACHDSDGANALIALTDGDTYNYSVELIEAKFPLLVERYGFNVEGGAGAGLFRGGYGLVREYRVLAERAEVYCGFGRTVTPPWSMDGGACGSVNYLEIVKADGNVLKLGRSPARPVGQGDRIKIVTGGGGGWGAPSDRAPARVTADVESGLISREDAQRIYGRRL</sequence>
<dbReference type="InterPro" id="IPR045079">
    <property type="entry name" value="Oxoprolinase-like"/>
</dbReference>
<dbReference type="Proteomes" id="UP001179614">
    <property type="component" value="Chromosome"/>
</dbReference>
<dbReference type="PANTHER" id="PTHR11365">
    <property type="entry name" value="5-OXOPROLINASE RELATED"/>
    <property type="match status" value="1"/>
</dbReference>
<name>A0ABY7MSW5_9BRAD</name>
<dbReference type="Pfam" id="PF02538">
    <property type="entry name" value="Hydantoinase_B"/>
    <property type="match status" value="1"/>
</dbReference>
<protein>
    <submittedName>
        <fullName evidence="2">Hydantoinase B/oxoprolinase family protein</fullName>
    </submittedName>
</protein>
<dbReference type="PANTHER" id="PTHR11365:SF23">
    <property type="entry name" value="HYPOTHETICAL 5-OXOPROLINASE (EUROFUNG)-RELATED"/>
    <property type="match status" value="1"/>
</dbReference>
<keyword evidence="3" id="KW-1185">Reference proteome</keyword>